<comment type="caution">
    <text evidence="1">The sequence shown here is derived from an EMBL/GenBank/DDBJ whole genome shotgun (WGS) entry which is preliminary data.</text>
</comment>
<protein>
    <recommendedName>
        <fullName evidence="3">Carboxypeptidase-like regulatory domain-containing protein</fullName>
    </recommendedName>
</protein>
<gene>
    <name evidence="1" type="ORF">ICJ83_13575</name>
</gene>
<dbReference type="AlphaFoldDB" id="A0A8J6Q369"/>
<evidence type="ECO:0000313" key="2">
    <source>
        <dbReference type="Proteomes" id="UP000600588"/>
    </source>
</evidence>
<accession>A0A8J6Q369</accession>
<dbReference type="Proteomes" id="UP000600588">
    <property type="component" value="Unassembled WGS sequence"/>
</dbReference>
<organism evidence="1 2">
    <name type="scientific">Aestuariibaculum sediminum</name>
    <dbReference type="NCBI Taxonomy" id="2770637"/>
    <lineage>
        <taxon>Bacteria</taxon>
        <taxon>Pseudomonadati</taxon>
        <taxon>Bacteroidota</taxon>
        <taxon>Flavobacteriia</taxon>
        <taxon>Flavobacteriales</taxon>
        <taxon>Flavobacteriaceae</taxon>
    </lineage>
</organism>
<dbReference type="RefSeq" id="WP_188230947.1">
    <property type="nucleotide sequence ID" value="NZ_JACVXB010000006.1"/>
</dbReference>
<dbReference type="EMBL" id="JACVXB010000006">
    <property type="protein sequence ID" value="MBD0833164.1"/>
    <property type="molecule type" value="Genomic_DNA"/>
</dbReference>
<evidence type="ECO:0008006" key="3">
    <source>
        <dbReference type="Google" id="ProtNLM"/>
    </source>
</evidence>
<reference evidence="1 2" key="1">
    <citation type="submission" date="2020-09" db="EMBL/GenBank/DDBJ databases">
        <title>TT11 complete genome.</title>
        <authorList>
            <person name="Wu Z."/>
        </authorList>
    </citation>
    <scope>NUCLEOTIDE SEQUENCE [LARGE SCALE GENOMIC DNA]</scope>
    <source>
        <strain evidence="1 2">TT11</strain>
    </source>
</reference>
<keyword evidence="2" id="KW-1185">Reference proteome</keyword>
<sequence length="260" mass="30062">MIKLTTMFMSFQKLMILLLFPACLTGQTLKGIVYDYKSVAKNIGVFNVTSKDYTYTSENGEFSIWASINDTLLFSSEFYEHQKLVVKENHFKDTNVIELKININKLNAVNITNSPKAKTFNAKVYSSNLGEQLLNDMKNRPYLYSPPPNPRGDLTLLPDLIRSLFKIKKREKVKPPEPIDYKGYYALFNKNNLFTETLLRENLDIKTKDIPLFFDFCGSKQLNAKLLSKENHMILLDSLVKFSRVFNEPNTKDVNHFNTD</sequence>
<evidence type="ECO:0000313" key="1">
    <source>
        <dbReference type="EMBL" id="MBD0833164.1"/>
    </source>
</evidence>
<name>A0A8J6Q369_9FLAO</name>
<proteinExistence type="predicted"/>